<accession>A0A6J6I4Z0</accession>
<dbReference type="Pfam" id="PF01066">
    <property type="entry name" value="CDP-OH_P_transf"/>
    <property type="match status" value="1"/>
</dbReference>
<evidence type="ECO:0000256" key="2">
    <source>
        <dbReference type="SAM" id="Phobius"/>
    </source>
</evidence>
<name>A0A6J6I4Z0_9ZZZZ</name>
<dbReference type="AlphaFoldDB" id="A0A6J6I4Z0"/>
<organism evidence="3">
    <name type="scientific">freshwater metagenome</name>
    <dbReference type="NCBI Taxonomy" id="449393"/>
    <lineage>
        <taxon>unclassified sequences</taxon>
        <taxon>metagenomes</taxon>
        <taxon>ecological metagenomes</taxon>
    </lineage>
</organism>
<dbReference type="GO" id="GO:0016020">
    <property type="term" value="C:membrane"/>
    <property type="evidence" value="ECO:0007669"/>
    <property type="project" value="InterPro"/>
</dbReference>
<dbReference type="GO" id="GO:0016780">
    <property type="term" value="F:phosphotransferase activity, for other substituted phosphate groups"/>
    <property type="evidence" value="ECO:0007669"/>
    <property type="project" value="InterPro"/>
</dbReference>
<dbReference type="GO" id="GO:0008654">
    <property type="term" value="P:phospholipid biosynthetic process"/>
    <property type="evidence" value="ECO:0007669"/>
    <property type="project" value="InterPro"/>
</dbReference>
<dbReference type="InterPro" id="IPR048254">
    <property type="entry name" value="CDP_ALCOHOL_P_TRANSF_CS"/>
</dbReference>
<keyword evidence="1" id="KW-0808">Transferase</keyword>
<gene>
    <name evidence="3" type="ORF">UFOPK1939_00596</name>
</gene>
<dbReference type="EMBL" id="CAEZVF010000074">
    <property type="protein sequence ID" value="CAB4621512.1"/>
    <property type="molecule type" value="Genomic_DNA"/>
</dbReference>
<dbReference type="InterPro" id="IPR000462">
    <property type="entry name" value="CDP-OH_P_trans"/>
</dbReference>
<feature type="transmembrane region" description="Helical" evidence="2">
    <location>
        <begin position="46"/>
        <end position="64"/>
    </location>
</feature>
<dbReference type="Gene3D" id="1.20.120.1760">
    <property type="match status" value="1"/>
</dbReference>
<evidence type="ECO:0000313" key="3">
    <source>
        <dbReference type="EMBL" id="CAB4621512.1"/>
    </source>
</evidence>
<evidence type="ECO:0000256" key="1">
    <source>
        <dbReference type="ARBA" id="ARBA00022679"/>
    </source>
</evidence>
<proteinExistence type="predicted"/>
<feature type="transmembrane region" description="Helical" evidence="2">
    <location>
        <begin position="197"/>
        <end position="216"/>
    </location>
</feature>
<protein>
    <submittedName>
        <fullName evidence="3">Unannotated protein</fullName>
    </submittedName>
</protein>
<keyword evidence="2" id="KW-0812">Transmembrane</keyword>
<feature type="transmembrane region" description="Helical" evidence="2">
    <location>
        <begin position="133"/>
        <end position="150"/>
    </location>
</feature>
<feature type="transmembrane region" description="Helical" evidence="2">
    <location>
        <begin position="222"/>
        <end position="242"/>
    </location>
</feature>
<dbReference type="PROSITE" id="PS00379">
    <property type="entry name" value="CDP_ALCOHOL_P_TRANSF"/>
    <property type="match status" value="1"/>
</dbReference>
<keyword evidence="2" id="KW-1133">Transmembrane helix</keyword>
<sequence>MRRQYTLDDIKATYKPRDAWWTVLIIDPIAGRLLVPIANRTSLRPIHLTFIAALAGLVAALCFWQATPIYLVWGAIAFHISFIFDCMDGKLARLKSQQSFLGTWVDFFLDRTKDIACTIGLFGGLFHVTDNNAYLYLGFIFLTLNFVRYLNAAQAKQLTQAMSAALDAQRGSTDSIKRNSSASPSLKTTLAKYRIRLHLFSGIEYQMSVFVIAPLLQAGWGWGVQFITLAGAVLILLTEIAVGVRVFAATRSTDLALGSRDSQ</sequence>
<keyword evidence="2" id="KW-0472">Membrane</keyword>
<reference evidence="3" key="1">
    <citation type="submission" date="2020-05" db="EMBL/GenBank/DDBJ databases">
        <authorList>
            <person name="Chiriac C."/>
            <person name="Salcher M."/>
            <person name="Ghai R."/>
            <person name="Kavagutti S V."/>
        </authorList>
    </citation>
    <scope>NUCLEOTIDE SEQUENCE</scope>
</reference>
<dbReference type="InterPro" id="IPR043130">
    <property type="entry name" value="CDP-OH_PTrfase_TM_dom"/>
</dbReference>